<keyword evidence="1" id="KW-0805">Transcription regulation</keyword>
<dbReference type="CDD" id="cd00038">
    <property type="entry name" value="CAP_ED"/>
    <property type="match status" value="1"/>
</dbReference>
<organism evidence="5 6">
    <name type="scientific">Pseudomonas veronii 1YdBTEX2</name>
    <dbReference type="NCBI Taxonomy" id="1295141"/>
    <lineage>
        <taxon>Bacteria</taxon>
        <taxon>Pseudomonadati</taxon>
        <taxon>Pseudomonadota</taxon>
        <taxon>Gammaproteobacteria</taxon>
        <taxon>Pseudomonadales</taxon>
        <taxon>Pseudomonadaceae</taxon>
        <taxon>Pseudomonas</taxon>
    </lineage>
</organism>
<dbReference type="GO" id="GO:0003700">
    <property type="term" value="F:DNA-binding transcription factor activity"/>
    <property type="evidence" value="ECO:0007669"/>
    <property type="project" value="TreeGrafter"/>
</dbReference>
<protein>
    <submittedName>
        <fullName evidence="5">Crp/Fnr family transcriptional regulator</fullName>
    </submittedName>
</protein>
<gene>
    <name evidence="5" type="ORF">PVE_R1G3189</name>
</gene>
<dbReference type="InterPro" id="IPR036390">
    <property type="entry name" value="WH_DNA-bd_sf"/>
</dbReference>
<dbReference type="SUPFAM" id="SSF51206">
    <property type="entry name" value="cAMP-binding domain-like"/>
    <property type="match status" value="1"/>
</dbReference>
<dbReference type="PANTHER" id="PTHR24567">
    <property type="entry name" value="CRP FAMILY TRANSCRIPTIONAL REGULATORY PROTEIN"/>
    <property type="match status" value="1"/>
</dbReference>
<dbReference type="Pfam" id="PF00027">
    <property type="entry name" value="cNMP_binding"/>
    <property type="match status" value="1"/>
</dbReference>
<dbReference type="Gene3D" id="1.10.10.10">
    <property type="entry name" value="Winged helix-like DNA-binding domain superfamily/Winged helix DNA-binding domain"/>
    <property type="match status" value="1"/>
</dbReference>
<evidence type="ECO:0000313" key="5">
    <source>
        <dbReference type="EMBL" id="SBW81071.1"/>
    </source>
</evidence>
<dbReference type="GO" id="GO:0005829">
    <property type="term" value="C:cytosol"/>
    <property type="evidence" value="ECO:0007669"/>
    <property type="project" value="TreeGrafter"/>
</dbReference>
<feature type="domain" description="HTH crp-type" evidence="4">
    <location>
        <begin position="169"/>
        <end position="242"/>
    </location>
</feature>
<dbReference type="InterPro" id="IPR000595">
    <property type="entry name" value="cNMP-bd_dom"/>
</dbReference>
<dbReference type="InterPro" id="IPR050397">
    <property type="entry name" value="Env_Response_Regulators"/>
</dbReference>
<evidence type="ECO:0000256" key="2">
    <source>
        <dbReference type="ARBA" id="ARBA00023125"/>
    </source>
</evidence>
<evidence type="ECO:0000313" key="6">
    <source>
        <dbReference type="Proteomes" id="UP000245431"/>
    </source>
</evidence>
<dbReference type="SMART" id="SM00419">
    <property type="entry name" value="HTH_CRP"/>
    <property type="match status" value="1"/>
</dbReference>
<evidence type="ECO:0000259" key="4">
    <source>
        <dbReference type="PROSITE" id="PS51063"/>
    </source>
</evidence>
<dbReference type="InterPro" id="IPR012318">
    <property type="entry name" value="HTH_CRP"/>
</dbReference>
<dbReference type="InterPro" id="IPR036388">
    <property type="entry name" value="WH-like_DNA-bd_sf"/>
</dbReference>
<dbReference type="InterPro" id="IPR014710">
    <property type="entry name" value="RmlC-like_jellyroll"/>
</dbReference>
<dbReference type="PANTHER" id="PTHR24567:SF75">
    <property type="entry name" value="FUMARATE AND NITRATE REDUCTION REGULATORY PROTEIN"/>
    <property type="match status" value="1"/>
</dbReference>
<evidence type="ECO:0000256" key="3">
    <source>
        <dbReference type="ARBA" id="ARBA00023163"/>
    </source>
</evidence>
<dbReference type="InterPro" id="IPR018490">
    <property type="entry name" value="cNMP-bd_dom_sf"/>
</dbReference>
<proteinExistence type="predicted"/>
<evidence type="ECO:0000256" key="1">
    <source>
        <dbReference type="ARBA" id="ARBA00023015"/>
    </source>
</evidence>
<dbReference type="Proteomes" id="UP000245431">
    <property type="component" value="Chromosome PVE_r1"/>
</dbReference>
<sequence length="257" mass="28677">MCVQEAFVMKSTPVLVQVQHLKTTCASCSVLELCLPLGLTEIEVGRLDTLIPQRVKVKKGASLYRTADPLRSLYAVRTGFFKTCILSMDGREQVTGFQMAGEMLGLDAISADAHACNAIALEDSEVCPLHFNQLERLAGQIPSLQHNLNKIMSREIVRDHGMLLQMGNMNADERLCAFVLNISMRMSTRGYSSRSFILRMRREEIGSYLGLRLETVCRSIAQLRKLGLVHISARNVEILDLAKLKTFISGCHRHGPE</sequence>
<keyword evidence="2" id="KW-0238">DNA-binding</keyword>
<dbReference type="SUPFAM" id="SSF46785">
    <property type="entry name" value="Winged helix' DNA-binding domain"/>
    <property type="match status" value="1"/>
</dbReference>
<dbReference type="EMBL" id="LT599583">
    <property type="protein sequence ID" value="SBW81071.1"/>
    <property type="molecule type" value="Genomic_DNA"/>
</dbReference>
<dbReference type="PROSITE" id="PS51063">
    <property type="entry name" value="HTH_CRP_2"/>
    <property type="match status" value="1"/>
</dbReference>
<dbReference type="Pfam" id="PF13545">
    <property type="entry name" value="HTH_Crp_2"/>
    <property type="match status" value="1"/>
</dbReference>
<keyword evidence="3" id="KW-0804">Transcription</keyword>
<dbReference type="PRINTS" id="PR00034">
    <property type="entry name" value="HTHCRP"/>
</dbReference>
<dbReference type="Gene3D" id="2.60.120.10">
    <property type="entry name" value="Jelly Rolls"/>
    <property type="match status" value="1"/>
</dbReference>
<dbReference type="AlphaFoldDB" id="A0A1D3JYP4"/>
<reference evidence="6" key="1">
    <citation type="submission" date="2016-07" db="EMBL/GenBank/DDBJ databases">
        <authorList>
            <person name="Florea S."/>
            <person name="Webb J.S."/>
            <person name="Jaromczyk J."/>
            <person name="Schardl C.L."/>
        </authorList>
    </citation>
    <scope>NUCLEOTIDE SEQUENCE [LARGE SCALE GENOMIC DNA]</scope>
    <source>
        <strain evidence="6">1YdBTEX2</strain>
    </source>
</reference>
<dbReference type="SMART" id="SM00100">
    <property type="entry name" value="cNMP"/>
    <property type="match status" value="1"/>
</dbReference>
<dbReference type="GO" id="GO:0003677">
    <property type="term" value="F:DNA binding"/>
    <property type="evidence" value="ECO:0007669"/>
    <property type="project" value="UniProtKB-KW"/>
</dbReference>
<name>A0A1D3JYP4_PSEVE</name>
<accession>A0A1D3JYP4</accession>
<dbReference type="FunFam" id="1.10.10.10:FF:000028">
    <property type="entry name" value="Fumarate/nitrate reduction transcriptional regulator Fnr"/>
    <property type="match status" value="1"/>
</dbReference>